<evidence type="ECO:0000313" key="6">
    <source>
        <dbReference type="Proteomes" id="UP001500212"/>
    </source>
</evidence>
<comment type="caution">
    <text evidence="5">The sequence shown here is derived from an EMBL/GenBank/DDBJ whole genome shotgun (WGS) entry which is preliminary data.</text>
</comment>
<evidence type="ECO:0000256" key="1">
    <source>
        <dbReference type="ARBA" id="ARBA00023015"/>
    </source>
</evidence>
<dbReference type="RefSeq" id="WP_345353904.1">
    <property type="nucleotide sequence ID" value="NZ_BAABHJ010000008.1"/>
</dbReference>
<evidence type="ECO:0000259" key="4">
    <source>
        <dbReference type="PROSITE" id="PS50932"/>
    </source>
</evidence>
<dbReference type="PROSITE" id="PS00356">
    <property type="entry name" value="HTH_LACI_1"/>
    <property type="match status" value="1"/>
</dbReference>
<dbReference type="SUPFAM" id="SSF47413">
    <property type="entry name" value="lambda repressor-like DNA-binding domains"/>
    <property type="match status" value="1"/>
</dbReference>
<dbReference type="SUPFAM" id="SSF53822">
    <property type="entry name" value="Periplasmic binding protein-like I"/>
    <property type="match status" value="1"/>
</dbReference>
<sequence length="351" mass="36865">MGTAQTGTGARPPRATIIDVAREAGVSPATVSRVLTGSKPVSAEPEQRVRAAVARLGYRPNPAAQGLLRGTTSAVGVVVPDLSNPYFAEVLKGVTNAAQHADFRTLVADTGEKAGAERDAALELSRWADGIVLCSPRMSQWELTELAAAVPRLVCVNRRSRGTRIPAVAVDFEAGVASICRHLRELGHRRVAYLRGPARAWSERARQRALRAAGGPDLEIVQIPCGSSSVDGHSAADAALATGATAIMAFSDYVALGALARFDELGVSVPEEISLTGFDDIALSRLVSPRLTTVTVNKQDLGLRAWQLFVDTGADGIAGSVVEVTPELVVRGSTAAPAGVTSPRRETVHDR</sequence>
<name>A0ABP8TLZ0_9ACTN</name>
<organism evidence="5 6">
    <name type="scientific">Actinoallomurus liliacearum</name>
    <dbReference type="NCBI Taxonomy" id="1080073"/>
    <lineage>
        <taxon>Bacteria</taxon>
        <taxon>Bacillati</taxon>
        <taxon>Actinomycetota</taxon>
        <taxon>Actinomycetes</taxon>
        <taxon>Streptosporangiales</taxon>
        <taxon>Thermomonosporaceae</taxon>
        <taxon>Actinoallomurus</taxon>
    </lineage>
</organism>
<keyword evidence="3" id="KW-0804">Transcription</keyword>
<keyword evidence="6" id="KW-1185">Reference proteome</keyword>
<dbReference type="Gene3D" id="3.40.50.2300">
    <property type="match status" value="2"/>
</dbReference>
<evidence type="ECO:0000256" key="2">
    <source>
        <dbReference type="ARBA" id="ARBA00023125"/>
    </source>
</evidence>
<evidence type="ECO:0000256" key="3">
    <source>
        <dbReference type="ARBA" id="ARBA00023163"/>
    </source>
</evidence>
<evidence type="ECO:0000313" key="5">
    <source>
        <dbReference type="EMBL" id="GAA4607796.1"/>
    </source>
</evidence>
<dbReference type="PROSITE" id="PS50932">
    <property type="entry name" value="HTH_LACI_2"/>
    <property type="match status" value="1"/>
</dbReference>
<accession>A0ABP8TLZ0</accession>
<dbReference type="Gene3D" id="1.10.260.40">
    <property type="entry name" value="lambda repressor-like DNA-binding domains"/>
    <property type="match status" value="1"/>
</dbReference>
<dbReference type="Pfam" id="PF13377">
    <property type="entry name" value="Peripla_BP_3"/>
    <property type="match status" value="1"/>
</dbReference>
<dbReference type="CDD" id="cd01392">
    <property type="entry name" value="HTH_LacI"/>
    <property type="match status" value="1"/>
</dbReference>
<dbReference type="PRINTS" id="PR00036">
    <property type="entry name" value="HTHLACI"/>
</dbReference>
<dbReference type="SMART" id="SM00354">
    <property type="entry name" value="HTH_LACI"/>
    <property type="match status" value="1"/>
</dbReference>
<proteinExistence type="predicted"/>
<dbReference type="Pfam" id="PF00356">
    <property type="entry name" value="LacI"/>
    <property type="match status" value="1"/>
</dbReference>
<feature type="domain" description="HTH lacI-type" evidence="4">
    <location>
        <begin position="15"/>
        <end position="69"/>
    </location>
</feature>
<dbReference type="CDD" id="cd06267">
    <property type="entry name" value="PBP1_LacI_sugar_binding-like"/>
    <property type="match status" value="1"/>
</dbReference>
<keyword evidence="1" id="KW-0805">Transcription regulation</keyword>
<dbReference type="PANTHER" id="PTHR30146:SF138">
    <property type="entry name" value="TRANSCRIPTIONAL REGULATORY PROTEIN"/>
    <property type="match status" value="1"/>
</dbReference>
<keyword evidence="2" id="KW-0238">DNA-binding</keyword>
<dbReference type="InterPro" id="IPR010982">
    <property type="entry name" value="Lambda_DNA-bd_dom_sf"/>
</dbReference>
<reference evidence="6" key="1">
    <citation type="journal article" date="2019" name="Int. J. Syst. Evol. Microbiol.">
        <title>The Global Catalogue of Microorganisms (GCM) 10K type strain sequencing project: providing services to taxonomists for standard genome sequencing and annotation.</title>
        <authorList>
            <consortium name="The Broad Institute Genomics Platform"/>
            <consortium name="The Broad Institute Genome Sequencing Center for Infectious Disease"/>
            <person name="Wu L."/>
            <person name="Ma J."/>
        </authorList>
    </citation>
    <scope>NUCLEOTIDE SEQUENCE [LARGE SCALE GENOMIC DNA]</scope>
    <source>
        <strain evidence="6">JCM 17938</strain>
    </source>
</reference>
<dbReference type="InterPro" id="IPR046335">
    <property type="entry name" value="LacI/GalR-like_sensor"/>
</dbReference>
<dbReference type="Proteomes" id="UP001500212">
    <property type="component" value="Unassembled WGS sequence"/>
</dbReference>
<protein>
    <recommendedName>
        <fullName evidence="4">HTH lacI-type domain-containing protein</fullName>
    </recommendedName>
</protein>
<dbReference type="InterPro" id="IPR000843">
    <property type="entry name" value="HTH_LacI"/>
</dbReference>
<gene>
    <name evidence="5" type="ORF">GCM10023195_29920</name>
</gene>
<dbReference type="EMBL" id="BAABHJ010000008">
    <property type="protein sequence ID" value="GAA4607796.1"/>
    <property type="molecule type" value="Genomic_DNA"/>
</dbReference>
<dbReference type="PANTHER" id="PTHR30146">
    <property type="entry name" value="LACI-RELATED TRANSCRIPTIONAL REPRESSOR"/>
    <property type="match status" value="1"/>
</dbReference>
<dbReference type="InterPro" id="IPR028082">
    <property type="entry name" value="Peripla_BP_I"/>
</dbReference>